<dbReference type="Gene3D" id="3.30.1490.480">
    <property type="entry name" value="Endolytic murein transglycosylase"/>
    <property type="match status" value="1"/>
</dbReference>
<dbReference type="NCBIfam" id="TIGR00247">
    <property type="entry name" value="endolytic transglycosylase MltG"/>
    <property type="match status" value="1"/>
</dbReference>
<evidence type="ECO:0000256" key="7">
    <source>
        <dbReference type="SAM" id="Phobius"/>
    </source>
</evidence>
<accession>A0A6J7LD22</accession>
<evidence type="ECO:0000256" key="5">
    <source>
        <dbReference type="ARBA" id="ARBA00023239"/>
    </source>
</evidence>
<evidence type="ECO:0000256" key="2">
    <source>
        <dbReference type="ARBA" id="ARBA00022692"/>
    </source>
</evidence>
<dbReference type="Pfam" id="PF02618">
    <property type="entry name" value="YceG"/>
    <property type="match status" value="1"/>
</dbReference>
<name>A0A6J7LD22_9ZZZZ</name>
<keyword evidence="5" id="KW-0456">Lyase</keyword>
<proteinExistence type="inferred from homology"/>
<reference evidence="8" key="1">
    <citation type="submission" date="2020-05" db="EMBL/GenBank/DDBJ databases">
        <authorList>
            <person name="Chiriac C."/>
            <person name="Salcher M."/>
            <person name="Ghai R."/>
            <person name="Kavagutti S V."/>
        </authorList>
    </citation>
    <scope>NUCLEOTIDE SEQUENCE</scope>
</reference>
<sequence length="353" mass="37602">MSEFGFQMNDHHEHHARRVLPWLTFALALVTIGAVAVVLLSRGGSTADDYVGQGVGSVVVDIPAGASLTQIATTLVKADVIALARPFVDVATADERTISPGRYSLHTRMEPRAAFLLMLDPSSRSGSRLVIAEGTRLRAIVAKASEATGIPASEFRAALTRPEAIDLPAEAEGNPEGWLFPATYDLAPDTTATSLLRAMTARFQKASDSLDLLTRAKARGLTPEQVVTIASLLEAEVAPNDYAKVSRVISNRLAAGMKLQFDSTVNYALGTNILALSASDLEVDSPFNTYLVKGLPPGPISSPGEAALDAALSPAAGPWLYFVTTDPKARTTEFATTYDEFLALKRKYQGATQ</sequence>
<gene>
    <name evidence="8" type="ORF">UFOPK3773_02504</name>
</gene>
<evidence type="ECO:0000256" key="4">
    <source>
        <dbReference type="ARBA" id="ARBA00023136"/>
    </source>
</evidence>
<evidence type="ECO:0000256" key="6">
    <source>
        <dbReference type="ARBA" id="ARBA00023316"/>
    </source>
</evidence>
<dbReference type="AlphaFoldDB" id="A0A6J7LD22"/>
<dbReference type="GO" id="GO:0071555">
    <property type="term" value="P:cell wall organization"/>
    <property type="evidence" value="ECO:0007669"/>
    <property type="project" value="UniProtKB-KW"/>
</dbReference>
<keyword evidence="2 7" id="KW-0812">Transmembrane</keyword>
<protein>
    <submittedName>
        <fullName evidence="8">Unannotated protein</fullName>
    </submittedName>
</protein>
<evidence type="ECO:0000256" key="3">
    <source>
        <dbReference type="ARBA" id="ARBA00022989"/>
    </source>
</evidence>
<dbReference type="EMBL" id="CAFBNF010000441">
    <property type="protein sequence ID" value="CAB4966278.1"/>
    <property type="molecule type" value="Genomic_DNA"/>
</dbReference>
<dbReference type="HAMAP" id="MF_02065">
    <property type="entry name" value="MltG"/>
    <property type="match status" value="1"/>
</dbReference>
<dbReference type="PANTHER" id="PTHR30518:SF2">
    <property type="entry name" value="ENDOLYTIC MUREIN TRANSGLYCOSYLASE"/>
    <property type="match status" value="1"/>
</dbReference>
<evidence type="ECO:0000313" key="8">
    <source>
        <dbReference type="EMBL" id="CAB4966278.1"/>
    </source>
</evidence>
<organism evidence="8">
    <name type="scientific">freshwater metagenome</name>
    <dbReference type="NCBI Taxonomy" id="449393"/>
    <lineage>
        <taxon>unclassified sequences</taxon>
        <taxon>metagenomes</taxon>
        <taxon>ecological metagenomes</taxon>
    </lineage>
</organism>
<keyword evidence="1" id="KW-1003">Cell membrane</keyword>
<feature type="transmembrane region" description="Helical" evidence="7">
    <location>
        <begin position="20"/>
        <end position="40"/>
    </location>
</feature>
<keyword evidence="6" id="KW-0961">Cell wall biogenesis/degradation</keyword>
<keyword evidence="4 7" id="KW-0472">Membrane</keyword>
<evidence type="ECO:0000256" key="1">
    <source>
        <dbReference type="ARBA" id="ARBA00022475"/>
    </source>
</evidence>
<keyword evidence="3 7" id="KW-1133">Transmembrane helix</keyword>
<dbReference type="CDD" id="cd08010">
    <property type="entry name" value="MltG_like"/>
    <property type="match status" value="1"/>
</dbReference>
<dbReference type="InterPro" id="IPR003770">
    <property type="entry name" value="MLTG-like"/>
</dbReference>
<dbReference type="PANTHER" id="PTHR30518">
    <property type="entry name" value="ENDOLYTIC MUREIN TRANSGLYCOSYLASE"/>
    <property type="match status" value="1"/>
</dbReference>
<dbReference type="GO" id="GO:0016829">
    <property type="term" value="F:lyase activity"/>
    <property type="evidence" value="ECO:0007669"/>
    <property type="project" value="UniProtKB-KW"/>
</dbReference>